<dbReference type="PANTHER" id="PTHR43669:SF3">
    <property type="entry name" value="ALCOHOL DEHYDROGENASE, PUTATIVE (AFU_ORTHOLOGUE AFUA_3G03445)-RELATED"/>
    <property type="match status" value="1"/>
</dbReference>
<reference evidence="4 5" key="1">
    <citation type="submission" date="2023-08" db="EMBL/GenBank/DDBJ databases">
        <authorList>
            <person name="Sharma P."/>
            <person name="Verma V."/>
            <person name="Mohan M.K."/>
            <person name="Dubey A.K."/>
        </authorList>
    </citation>
    <scope>NUCLEOTIDE SEQUENCE [LARGE SCALE GENOMIC DNA]</scope>
    <source>
        <strain evidence="4 5">ADP4</strain>
    </source>
</reference>
<dbReference type="InterPro" id="IPR002347">
    <property type="entry name" value="SDR_fam"/>
</dbReference>
<evidence type="ECO:0000256" key="3">
    <source>
        <dbReference type="RuleBase" id="RU000363"/>
    </source>
</evidence>
<dbReference type="PRINTS" id="PR00080">
    <property type="entry name" value="SDRFAMILY"/>
</dbReference>
<dbReference type="PRINTS" id="PR00081">
    <property type="entry name" value="GDHRDH"/>
</dbReference>
<protein>
    <submittedName>
        <fullName evidence="4">SDR family oxidoreductase</fullName>
    </submittedName>
</protein>
<dbReference type="InterPro" id="IPR036291">
    <property type="entry name" value="NAD(P)-bd_dom_sf"/>
</dbReference>
<dbReference type="EMBL" id="JAVFKM010000008">
    <property type="protein sequence ID" value="MEF3115070.1"/>
    <property type="molecule type" value="Genomic_DNA"/>
</dbReference>
<dbReference type="Pfam" id="PF00106">
    <property type="entry name" value="adh_short"/>
    <property type="match status" value="1"/>
</dbReference>
<dbReference type="RefSeq" id="WP_331787351.1">
    <property type="nucleotide sequence ID" value="NZ_JAVFKM010000008.1"/>
</dbReference>
<keyword evidence="2" id="KW-0560">Oxidoreductase</keyword>
<dbReference type="CDD" id="cd05233">
    <property type="entry name" value="SDR_c"/>
    <property type="match status" value="1"/>
</dbReference>
<gene>
    <name evidence="4" type="ORF">RB636_18030</name>
</gene>
<dbReference type="Gene3D" id="3.40.50.720">
    <property type="entry name" value="NAD(P)-binding Rossmann-like Domain"/>
    <property type="match status" value="1"/>
</dbReference>
<evidence type="ECO:0000256" key="1">
    <source>
        <dbReference type="ARBA" id="ARBA00006484"/>
    </source>
</evidence>
<evidence type="ECO:0000313" key="5">
    <source>
        <dbReference type="Proteomes" id="UP001348265"/>
    </source>
</evidence>
<accession>A0ABU7WWA4</accession>
<name>A0ABU7WWA4_9ACTN</name>
<comment type="similarity">
    <text evidence="1 3">Belongs to the short-chain dehydrogenases/reductases (SDR) family.</text>
</comment>
<evidence type="ECO:0000256" key="2">
    <source>
        <dbReference type="ARBA" id="ARBA00023002"/>
    </source>
</evidence>
<evidence type="ECO:0000313" key="4">
    <source>
        <dbReference type="EMBL" id="MEF3115070.1"/>
    </source>
</evidence>
<dbReference type="SUPFAM" id="SSF51735">
    <property type="entry name" value="NAD(P)-binding Rossmann-fold domains"/>
    <property type="match status" value="1"/>
</dbReference>
<dbReference type="Proteomes" id="UP001348265">
    <property type="component" value="Unassembled WGS sequence"/>
</dbReference>
<sequence length="254" mass="26515">MDLKLQGKRAVVTGAGRGIGLAVTRALTAEGAHVMGGTRSESAALREVTPHTMEVDLATPDGPARLVGRAVDTFGGLDILVNNVGGRTTPATGFLELADEDWRASFDLNLLSTVRAVRTALPALLESRGAIVNVGSVNAQLPLPFLTEYGAMKAALANLAKALSEEFGPRGVRVNTVSPGPVLTDAWINPHRLERPAPGTEERLAAVPGRMRLTTGAFIDPEEVAVMVVLLASGRLPGATGGDWLIDAGMLKSL</sequence>
<comment type="caution">
    <text evidence="4">The sequence shown here is derived from an EMBL/GenBank/DDBJ whole genome shotgun (WGS) entry which is preliminary data.</text>
</comment>
<proteinExistence type="inferred from homology"/>
<dbReference type="PANTHER" id="PTHR43669">
    <property type="entry name" value="5-KETO-D-GLUCONATE 5-REDUCTASE"/>
    <property type="match status" value="1"/>
</dbReference>
<keyword evidence="5" id="KW-1185">Reference proteome</keyword>
<organism evidence="4 5">
    <name type="scientific">Streptomyces chrestomyceticus</name>
    <dbReference type="NCBI Taxonomy" id="68185"/>
    <lineage>
        <taxon>Bacteria</taxon>
        <taxon>Bacillati</taxon>
        <taxon>Actinomycetota</taxon>
        <taxon>Actinomycetes</taxon>
        <taxon>Kitasatosporales</taxon>
        <taxon>Streptomycetaceae</taxon>
        <taxon>Streptomyces</taxon>
    </lineage>
</organism>